<sequence length="41" mass="4575">MSDSFFLVSLFPKTPANKDNKDDGLRNHARSGSATWMTIAF</sequence>
<comment type="caution">
    <text evidence="1">The sequence shown here is derived from an EMBL/GenBank/DDBJ whole genome shotgun (WGS) entry which is preliminary data.</text>
</comment>
<dbReference type="Proteomes" id="UP000029452">
    <property type="component" value="Unassembled WGS sequence"/>
</dbReference>
<gene>
    <name evidence="1" type="ORF">LptCag_1696</name>
</gene>
<evidence type="ECO:0000313" key="1">
    <source>
        <dbReference type="EMBL" id="KGA92862.1"/>
    </source>
</evidence>
<proteinExistence type="predicted"/>
<organism evidence="1 2">
    <name type="scientific">Leptospirillum ferriphilum</name>
    <dbReference type="NCBI Taxonomy" id="178606"/>
    <lineage>
        <taxon>Bacteria</taxon>
        <taxon>Pseudomonadati</taxon>
        <taxon>Nitrospirota</taxon>
        <taxon>Nitrospiria</taxon>
        <taxon>Nitrospirales</taxon>
        <taxon>Nitrospiraceae</taxon>
        <taxon>Leptospirillum</taxon>
    </lineage>
</organism>
<dbReference type="EMBL" id="JPGK01000011">
    <property type="protein sequence ID" value="KGA92862.1"/>
    <property type="molecule type" value="Genomic_DNA"/>
</dbReference>
<dbReference type="AlphaFoldDB" id="A0A094WB20"/>
<dbReference type="RefSeq" id="WP_256856175.1">
    <property type="nucleotide sequence ID" value="NZ_JPGK01000011.1"/>
</dbReference>
<accession>A0A094WB20</accession>
<dbReference type="PATRIC" id="fig|178606.4.peg.2456"/>
<protein>
    <submittedName>
        <fullName evidence="1">Uncharacterized protein</fullName>
    </submittedName>
</protein>
<evidence type="ECO:0000313" key="2">
    <source>
        <dbReference type="Proteomes" id="UP000029452"/>
    </source>
</evidence>
<reference evidence="1 2" key="1">
    <citation type="submission" date="2014-06" db="EMBL/GenBank/DDBJ databases">
        <title>Draft genome sequence of iron oxidizing acidophile Leptospirillum ferriphilum DSM14647.</title>
        <authorList>
            <person name="Cardenas J.P."/>
            <person name="Lazcano M."/>
            <person name="Ossandon F.J."/>
            <person name="Corbett M."/>
            <person name="Holmes D.S."/>
            <person name="Watkin E."/>
        </authorList>
    </citation>
    <scope>NUCLEOTIDE SEQUENCE [LARGE SCALE GENOMIC DNA]</scope>
    <source>
        <strain evidence="1 2">DSM 14647</strain>
    </source>
</reference>
<name>A0A094WB20_9BACT</name>